<organism evidence="3">
    <name type="scientific">Sesamum latifolium</name>
    <dbReference type="NCBI Taxonomy" id="2727402"/>
    <lineage>
        <taxon>Eukaryota</taxon>
        <taxon>Viridiplantae</taxon>
        <taxon>Streptophyta</taxon>
        <taxon>Embryophyta</taxon>
        <taxon>Tracheophyta</taxon>
        <taxon>Spermatophyta</taxon>
        <taxon>Magnoliopsida</taxon>
        <taxon>eudicotyledons</taxon>
        <taxon>Gunneridae</taxon>
        <taxon>Pentapetalae</taxon>
        <taxon>asterids</taxon>
        <taxon>lamiids</taxon>
        <taxon>Lamiales</taxon>
        <taxon>Pedaliaceae</taxon>
        <taxon>Sesamum</taxon>
    </lineage>
</organism>
<keyword evidence="2" id="KW-1133">Transmembrane helix</keyword>
<reference evidence="3" key="2">
    <citation type="journal article" date="2024" name="Plant">
        <title>Genomic evolution and insights into agronomic trait innovations of Sesamum species.</title>
        <authorList>
            <person name="Miao H."/>
            <person name="Wang L."/>
            <person name="Qu L."/>
            <person name="Liu H."/>
            <person name="Sun Y."/>
            <person name="Le M."/>
            <person name="Wang Q."/>
            <person name="Wei S."/>
            <person name="Zheng Y."/>
            <person name="Lin W."/>
            <person name="Duan Y."/>
            <person name="Cao H."/>
            <person name="Xiong S."/>
            <person name="Wang X."/>
            <person name="Wei L."/>
            <person name="Li C."/>
            <person name="Ma Q."/>
            <person name="Ju M."/>
            <person name="Zhao R."/>
            <person name="Li G."/>
            <person name="Mu C."/>
            <person name="Tian Q."/>
            <person name="Mei H."/>
            <person name="Zhang T."/>
            <person name="Gao T."/>
            <person name="Zhang H."/>
        </authorList>
    </citation>
    <scope>NUCLEOTIDE SEQUENCE</scope>
    <source>
        <strain evidence="3">KEN1</strain>
    </source>
</reference>
<evidence type="ECO:0000313" key="3">
    <source>
        <dbReference type="EMBL" id="KAL0460534.1"/>
    </source>
</evidence>
<dbReference type="AlphaFoldDB" id="A0AAW2Y475"/>
<dbReference type="PANTHER" id="PTHR35471">
    <property type="entry name" value="OS07G0223700 PROTEIN"/>
    <property type="match status" value="1"/>
</dbReference>
<sequence>MMRCGGCGLTRTVIEAWIRDYDNLQWLAVKLIYAQIACALIGSLAPLYNGVLLVDLGISLFALVAIESSSQSLARTYAFLLFCSVILDFSWFLLFSHDIWRTPPEFHGTFLSILVNLTLAMQIVGFSVRLSSSLLWIQMYRLGVSTVDNSGARDTDGDLRNSFLNPATPVVRRISDCDDAVGGAIYDPAYYSSLFEDGKDDTYHSVDSRSRDISRSGSPSAAETSQLDPSMHRSFHVKDGKKGEREAKERDIYSHPEVKLLH</sequence>
<accession>A0AAW2Y475</accession>
<evidence type="ECO:0000256" key="1">
    <source>
        <dbReference type="SAM" id="MobiDB-lite"/>
    </source>
</evidence>
<reference evidence="3" key="1">
    <citation type="submission" date="2020-06" db="EMBL/GenBank/DDBJ databases">
        <authorList>
            <person name="Li T."/>
            <person name="Hu X."/>
            <person name="Zhang T."/>
            <person name="Song X."/>
            <person name="Zhang H."/>
            <person name="Dai N."/>
            <person name="Sheng W."/>
            <person name="Hou X."/>
            <person name="Wei L."/>
        </authorList>
    </citation>
    <scope>NUCLEOTIDE SEQUENCE</scope>
    <source>
        <strain evidence="3">KEN1</strain>
        <tissue evidence="3">Leaf</tissue>
    </source>
</reference>
<feature type="transmembrane region" description="Helical" evidence="2">
    <location>
        <begin position="109"/>
        <end position="131"/>
    </location>
</feature>
<feature type="compositionally biased region" description="Basic and acidic residues" evidence="1">
    <location>
        <begin position="205"/>
        <end position="214"/>
    </location>
</feature>
<keyword evidence="2" id="KW-0472">Membrane</keyword>
<feature type="transmembrane region" description="Helical" evidence="2">
    <location>
        <begin position="32"/>
        <end position="65"/>
    </location>
</feature>
<evidence type="ECO:0000256" key="2">
    <source>
        <dbReference type="SAM" id="Phobius"/>
    </source>
</evidence>
<proteinExistence type="predicted"/>
<name>A0AAW2Y475_9LAMI</name>
<comment type="caution">
    <text evidence="3">The sequence shown here is derived from an EMBL/GenBank/DDBJ whole genome shotgun (WGS) entry which is preliminary data.</text>
</comment>
<feature type="region of interest" description="Disordered" evidence="1">
    <location>
        <begin position="205"/>
        <end position="262"/>
    </location>
</feature>
<feature type="transmembrane region" description="Helical" evidence="2">
    <location>
        <begin position="77"/>
        <end position="97"/>
    </location>
</feature>
<dbReference type="PANTHER" id="PTHR35471:SF1">
    <property type="entry name" value="OS07G0223700 PROTEIN"/>
    <property type="match status" value="1"/>
</dbReference>
<gene>
    <name evidence="3" type="ORF">Slati_0680600</name>
</gene>
<feature type="compositionally biased region" description="Basic and acidic residues" evidence="1">
    <location>
        <begin position="236"/>
        <end position="262"/>
    </location>
</feature>
<dbReference type="EMBL" id="JACGWN010000002">
    <property type="protein sequence ID" value="KAL0460534.1"/>
    <property type="molecule type" value="Genomic_DNA"/>
</dbReference>
<protein>
    <submittedName>
        <fullName evidence="3">Uncharacterized protein</fullName>
    </submittedName>
</protein>
<keyword evidence="2" id="KW-0812">Transmembrane</keyword>